<accession>A0ACC2J022</accession>
<keyword evidence="2" id="KW-1185">Reference proteome</keyword>
<protein>
    <submittedName>
        <fullName evidence="1">Uncharacterized protein</fullName>
    </submittedName>
</protein>
<evidence type="ECO:0000313" key="2">
    <source>
        <dbReference type="Proteomes" id="UP001153334"/>
    </source>
</evidence>
<proteinExistence type="predicted"/>
<dbReference type="Proteomes" id="UP001153334">
    <property type="component" value="Unassembled WGS sequence"/>
</dbReference>
<gene>
    <name evidence="1" type="ORF">ONZ43_g2583</name>
</gene>
<organism evidence="1 2">
    <name type="scientific">Nemania bipapillata</name>
    <dbReference type="NCBI Taxonomy" id="110536"/>
    <lineage>
        <taxon>Eukaryota</taxon>
        <taxon>Fungi</taxon>
        <taxon>Dikarya</taxon>
        <taxon>Ascomycota</taxon>
        <taxon>Pezizomycotina</taxon>
        <taxon>Sordariomycetes</taxon>
        <taxon>Xylariomycetidae</taxon>
        <taxon>Xylariales</taxon>
        <taxon>Xylariaceae</taxon>
        <taxon>Nemania</taxon>
    </lineage>
</organism>
<name>A0ACC2J022_9PEZI</name>
<sequence length="435" mass="49113">MHLLNTATFKLNAGDQAIFKQKEGYAILSHRWVGEEISFQQLPDVEPELCSGKTPSSTPQIDKIRGASKVARELNSQLLWIDSCCIDKTNAVELDETIRSMFKWYGGSKVCITYLDDVESTGGRGPAIFNSNEVEGPSKWFTRGWTLQELLAPNNMRFYNKNWVYIGTKHDHADALAQITGIDAEYLTGKKSFREACVAVKMSWMAGRTTTRVEDIAYSMLGIFNVHMNTRYGEGMEAFMRLQQELLTASNLLIDESLFAWRMPKPEAGIELCSPRQEIEWQEGEWGLLAASPEWFKHSGRVVIDGTSKIQRPPNEFKVARAGVIAYIPSVGTTKSEWVFRAATVWSIVGVPLVYIPRTMLPKRRGRKAFEYPLKACIPDQQGRLRPVRILLSPVPNGFQRIHSTEFVEGIARRDPRRGPVEEGKVLQPLLGNTE</sequence>
<evidence type="ECO:0000313" key="1">
    <source>
        <dbReference type="EMBL" id="KAJ8120805.1"/>
    </source>
</evidence>
<dbReference type="EMBL" id="JAPESX010000539">
    <property type="protein sequence ID" value="KAJ8120805.1"/>
    <property type="molecule type" value="Genomic_DNA"/>
</dbReference>
<reference evidence="1" key="1">
    <citation type="submission" date="2022-11" db="EMBL/GenBank/DDBJ databases">
        <title>Genome Sequence of Nemania bipapillata.</title>
        <authorList>
            <person name="Buettner E."/>
        </authorList>
    </citation>
    <scope>NUCLEOTIDE SEQUENCE</scope>
    <source>
        <strain evidence="1">CP14</strain>
    </source>
</reference>
<comment type="caution">
    <text evidence="1">The sequence shown here is derived from an EMBL/GenBank/DDBJ whole genome shotgun (WGS) entry which is preliminary data.</text>
</comment>